<accession>A0A9X3J5G1</accession>
<feature type="compositionally biased region" description="Pro residues" evidence="1">
    <location>
        <begin position="180"/>
        <end position="194"/>
    </location>
</feature>
<dbReference type="RefSeq" id="WP_267778268.1">
    <property type="nucleotide sequence ID" value="NZ_JAPNKE010000002.1"/>
</dbReference>
<evidence type="ECO:0000313" key="3">
    <source>
        <dbReference type="Proteomes" id="UP001150924"/>
    </source>
</evidence>
<organism evidence="2 3">
    <name type="scientific">Nannocystis pusilla</name>
    <dbReference type="NCBI Taxonomy" id="889268"/>
    <lineage>
        <taxon>Bacteria</taxon>
        <taxon>Pseudomonadati</taxon>
        <taxon>Myxococcota</taxon>
        <taxon>Polyangia</taxon>
        <taxon>Nannocystales</taxon>
        <taxon>Nannocystaceae</taxon>
        <taxon>Nannocystis</taxon>
    </lineage>
</organism>
<sequence>MGDIMRIIISAPIHRLFLGLLLVAACDAGDITPEQSDRDTPIGCGGVDELECPAGLECIDASGGVCRPEIQGPDCVGLCEPIDGLCGGILQIACDEGWVCHDLADECDPELGHTDCLGGCRPLELADKPAKIEPAPLPEGLCGGPAGVECEEGWICHDLADDCVPSRGDSECLGGCRPAEPGPDPVPDVEPQPEPDLSCGVDGKQCDEGQLCVDKLNDACDPEKGHADCPGVCRQVEAPPVHSPAQCGGVAGLTCPRSRPASTTRATPATPTPATSIASAPARTARPRAAT</sequence>
<proteinExistence type="predicted"/>
<name>A0A9X3J5G1_9BACT</name>
<dbReference type="PROSITE" id="PS51257">
    <property type="entry name" value="PROKAR_LIPOPROTEIN"/>
    <property type="match status" value="1"/>
</dbReference>
<dbReference type="Proteomes" id="UP001150924">
    <property type="component" value="Unassembled WGS sequence"/>
</dbReference>
<feature type="region of interest" description="Disordered" evidence="1">
    <location>
        <begin position="256"/>
        <end position="291"/>
    </location>
</feature>
<dbReference type="AlphaFoldDB" id="A0A9X3J5G1"/>
<keyword evidence="3" id="KW-1185">Reference proteome</keyword>
<reference evidence="2" key="1">
    <citation type="submission" date="2022-11" db="EMBL/GenBank/DDBJ databases">
        <title>Minimal conservation of predation-associated metabolite biosynthetic gene clusters underscores biosynthetic potential of Myxococcota including descriptions for ten novel species: Archangium lansinium sp. nov., Myxococcus landrumus sp. nov., Nannocystis bai.</title>
        <authorList>
            <person name="Ahearne A."/>
            <person name="Stevens C."/>
            <person name="Phillips K."/>
        </authorList>
    </citation>
    <scope>NUCLEOTIDE SEQUENCE</scope>
    <source>
        <strain evidence="2">Na p29</strain>
    </source>
</reference>
<feature type="region of interest" description="Disordered" evidence="1">
    <location>
        <begin position="179"/>
        <end position="200"/>
    </location>
</feature>
<evidence type="ECO:0000313" key="2">
    <source>
        <dbReference type="EMBL" id="MCY1014053.1"/>
    </source>
</evidence>
<gene>
    <name evidence="2" type="ORF">OV079_52750</name>
</gene>
<evidence type="ECO:0000256" key="1">
    <source>
        <dbReference type="SAM" id="MobiDB-lite"/>
    </source>
</evidence>
<comment type="caution">
    <text evidence="2">The sequence shown here is derived from an EMBL/GenBank/DDBJ whole genome shotgun (WGS) entry which is preliminary data.</text>
</comment>
<protein>
    <submittedName>
        <fullName evidence="2">Uncharacterized protein</fullName>
    </submittedName>
</protein>
<dbReference type="EMBL" id="JAPNKE010000002">
    <property type="protein sequence ID" value="MCY1014053.1"/>
    <property type="molecule type" value="Genomic_DNA"/>
</dbReference>